<reference evidence="5 6" key="1">
    <citation type="submission" date="2020-02" db="EMBL/GenBank/DDBJ databases">
        <title>Full genome sequence of Nocardioides sp. R-3366.</title>
        <authorList>
            <person name="Im W.-T."/>
        </authorList>
    </citation>
    <scope>NUCLEOTIDE SEQUENCE [LARGE SCALE GENOMIC DNA]</scope>
    <source>
        <strain evidence="5 6">R-3366</strain>
    </source>
</reference>
<protein>
    <submittedName>
        <fullName evidence="5">Glucoamylase</fullName>
    </submittedName>
</protein>
<dbReference type="KEGG" id="nano:G5V58_01045"/>
<evidence type="ECO:0000259" key="3">
    <source>
        <dbReference type="Pfam" id="PF00723"/>
    </source>
</evidence>
<feature type="region of interest" description="Disordered" evidence="1">
    <location>
        <begin position="22"/>
        <end position="44"/>
    </location>
</feature>
<evidence type="ECO:0000256" key="1">
    <source>
        <dbReference type="SAM" id="MobiDB-lite"/>
    </source>
</evidence>
<feature type="chain" id="PRO_5026285692" evidence="2">
    <location>
        <begin position="29"/>
        <end position="695"/>
    </location>
</feature>
<dbReference type="SUPFAM" id="SSF48208">
    <property type="entry name" value="Six-hairpin glycosidases"/>
    <property type="match status" value="1"/>
</dbReference>
<dbReference type="Proteomes" id="UP000502996">
    <property type="component" value="Chromosome"/>
</dbReference>
<feature type="domain" description="Glucodextranase N-terminal" evidence="4">
    <location>
        <begin position="201"/>
        <end position="261"/>
    </location>
</feature>
<sequence>MDRRPLVAATAVAALAAALVSPTAAAHAERPEKTGKGFTEADKAGFGTARGRDSKVWFTLQGGRVSEVFYPDLSTPSVRTLELTVTDQGRTDQQSSDMTTVVSRPDERSLRFTQVSTDRDGHYRVTEELVTDPARSAVVIHVRLESLDGAAHELGVEYDPALGNGGAGDRGHSTQRVLKAEDEKARVASALVASPALTEAKDEKKGDLVQTATLPTTGGESTISLGFGRSDQDAARTAKAASGQPWATTAAAYDQGWHDYLGSLKPVPASAQAITRQYDASALVLAAGEDKRNPGAFVASPSVPWVWGDEIKDLSSPSASYHEVWSRDLYQIGTALYAMGDTAAAQRAVRWLFRTQQKKDGSFPQNSDTDGTEEWTELQMDQVTLPIALAHLVGQTDGRTYRGIKKAVRFLLHFRDEETGRKAPYSPQERWENQSGYSPATIAAQIDGLVTGAAIARDKGDAKLARRWERTADRWARKVKGWTMTTNGPLSAAPYFVRVTKDGKPDKGTRYAIGDGGPARADQRRVVDPSFLDLVRFGILDPQDPDVLNSLAVVDGDLKVDTPNGSFWHRFSFDGYGEKANGDEWEITDDGSRETFGRGWPLLAGERGEYAVQAGQSGAPYLQAMANAASASDMIAEQVWDGRPPTDAATHLAGEGTRSATPLLWSHAVLVRLAWTIQNGRPVDQQAVVADRYPR</sequence>
<dbReference type="PANTHER" id="PTHR31616:SF0">
    <property type="entry name" value="GLUCAN 1,4-ALPHA-GLUCOSIDASE"/>
    <property type="match status" value="1"/>
</dbReference>
<dbReference type="InterPro" id="IPR014718">
    <property type="entry name" value="GH-type_carb-bd"/>
</dbReference>
<gene>
    <name evidence="5" type="ORF">G5V58_01045</name>
</gene>
<proteinExistence type="predicted"/>
<dbReference type="InterPro" id="IPR012341">
    <property type="entry name" value="6hp_glycosidase-like_sf"/>
</dbReference>
<evidence type="ECO:0000256" key="2">
    <source>
        <dbReference type="SAM" id="SignalP"/>
    </source>
</evidence>
<feature type="domain" description="GH15-like" evidence="3">
    <location>
        <begin position="285"/>
        <end position="675"/>
    </location>
</feature>
<keyword evidence="2" id="KW-0732">Signal</keyword>
<dbReference type="Gene3D" id="2.70.98.10">
    <property type="match status" value="2"/>
</dbReference>
<dbReference type="GO" id="GO:0030246">
    <property type="term" value="F:carbohydrate binding"/>
    <property type="evidence" value="ECO:0007669"/>
    <property type="project" value="InterPro"/>
</dbReference>
<dbReference type="Gene3D" id="1.50.10.10">
    <property type="match status" value="1"/>
</dbReference>
<dbReference type="PANTHER" id="PTHR31616">
    <property type="entry name" value="TREHALASE"/>
    <property type="match status" value="1"/>
</dbReference>
<dbReference type="Pfam" id="PF00723">
    <property type="entry name" value="Glyco_hydro_15"/>
    <property type="match status" value="1"/>
</dbReference>
<dbReference type="EMBL" id="CP049257">
    <property type="protein sequence ID" value="QIG41543.1"/>
    <property type="molecule type" value="Genomic_DNA"/>
</dbReference>
<dbReference type="InterPro" id="IPR015220">
    <property type="entry name" value="Glucodextranase_N"/>
</dbReference>
<dbReference type="SUPFAM" id="SSF74650">
    <property type="entry name" value="Galactose mutarotase-like"/>
    <property type="match status" value="1"/>
</dbReference>
<name>A0A6G6W8R2_9ACTN</name>
<dbReference type="GO" id="GO:0005975">
    <property type="term" value="P:carbohydrate metabolic process"/>
    <property type="evidence" value="ECO:0007669"/>
    <property type="project" value="InterPro"/>
</dbReference>
<feature type="compositionally biased region" description="Basic and acidic residues" evidence="1">
    <location>
        <begin position="27"/>
        <end position="43"/>
    </location>
</feature>
<accession>A0A6G6W8R2</accession>
<dbReference type="InterPro" id="IPR011013">
    <property type="entry name" value="Gal_mutarotase_sf_dom"/>
</dbReference>
<dbReference type="GO" id="GO:0016757">
    <property type="term" value="F:glycosyltransferase activity"/>
    <property type="evidence" value="ECO:0007669"/>
    <property type="project" value="UniProtKB-ARBA"/>
</dbReference>
<evidence type="ECO:0000259" key="4">
    <source>
        <dbReference type="Pfam" id="PF09137"/>
    </source>
</evidence>
<dbReference type="GO" id="GO:0004553">
    <property type="term" value="F:hydrolase activity, hydrolyzing O-glycosyl compounds"/>
    <property type="evidence" value="ECO:0007669"/>
    <property type="project" value="TreeGrafter"/>
</dbReference>
<keyword evidence="6" id="KW-1185">Reference proteome</keyword>
<feature type="signal peptide" evidence="2">
    <location>
        <begin position="1"/>
        <end position="28"/>
    </location>
</feature>
<evidence type="ECO:0000313" key="5">
    <source>
        <dbReference type="EMBL" id="QIG41543.1"/>
    </source>
</evidence>
<dbReference type="RefSeq" id="WP_165227983.1">
    <property type="nucleotide sequence ID" value="NZ_CP049257.1"/>
</dbReference>
<dbReference type="AlphaFoldDB" id="A0A6G6W8R2"/>
<dbReference type="InterPro" id="IPR011613">
    <property type="entry name" value="GH15-like"/>
</dbReference>
<dbReference type="InterPro" id="IPR008928">
    <property type="entry name" value="6-hairpin_glycosidase_sf"/>
</dbReference>
<evidence type="ECO:0000313" key="6">
    <source>
        <dbReference type="Proteomes" id="UP000502996"/>
    </source>
</evidence>
<organism evidence="5 6">
    <name type="scientific">Nocardioides anomalus</name>
    <dbReference type="NCBI Taxonomy" id="2712223"/>
    <lineage>
        <taxon>Bacteria</taxon>
        <taxon>Bacillati</taxon>
        <taxon>Actinomycetota</taxon>
        <taxon>Actinomycetes</taxon>
        <taxon>Propionibacteriales</taxon>
        <taxon>Nocardioidaceae</taxon>
        <taxon>Nocardioides</taxon>
    </lineage>
</organism>
<feature type="domain" description="Glucodextranase N-terminal" evidence="4">
    <location>
        <begin position="36"/>
        <end position="200"/>
    </location>
</feature>
<dbReference type="Pfam" id="PF09137">
    <property type="entry name" value="Glucodextran_N"/>
    <property type="match status" value="2"/>
</dbReference>